<organism evidence="2 3">
    <name type="scientific">Brassica cretica</name>
    <name type="common">Mustard</name>
    <dbReference type="NCBI Taxonomy" id="69181"/>
    <lineage>
        <taxon>Eukaryota</taxon>
        <taxon>Viridiplantae</taxon>
        <taxon>Streptophyta</taxon>
        <taxon>Embryophyta</taxon>
        <taxon>Tracheophyta</taxon>
        <taxon>Spermatophyta</taxon>
        <taxon>Magnoliopsida</taxon>
        <taxon>eudicotyledons</taxon>
        <taxon>Gunneridae</taxon>
        <taxon>Pentapetalae</taxon>
        <taxon>rosids</taxon>
        <taxon>malvids</taxon>
        <taxon>Brassicales</taxon>
        <taxon>Brassicaceae</taxon>
        <taxon>Brassiceae</taxon>
        <taxon>Brassica</taxon>
    </lineage>
</organism>
<feature type="region of interest" description="Disordered" evidence="1">
    <location>
        <begin position="19"/>
        <end position="150"/>
    </location>
</feature>
<proteinExistence type="predicted"/>
<protein>
    <submittedName>
        <fullName evidence="2">Uncharacterized protein</fullName>
    </submittedName>
</protein>
<reference evidence="2" key="1">
    <citation type="submission" date="2019-12" db="EMBL/GenBank/DDBJ databases">
        <title>Genome sequencing and annotation of Brassica cretica.</title>
        <authorList>
            <person name="Studholme D.J."/>
            <person name="Sarris P."/>
        </authorList>
    </citation>
    <scope>NUCLEOTIDE SEQUENCE</scope>
    <source>
        <strain evidence="2">PFS-109/04</strain>
        <tissue evidence="2">Leaf</tissue>
    </source>
</reference>
<dbReference type="Proteomes" id="UP000712600">
    <property type="component" value="Unassembled WGS sequence"/>
</dbReference>
<accession>A0A8S9RNU4</accession>
<evidence type="ECO:0000313" key="3">
    <source>
        <dbReference type="Proteomes" id="UP000712600"/>
    </source>
</evidence>
<evidence type="ECO:0000313" key="2">
    <source>
        <dbReference type="EMBL" id="KAF3574316.1"/>
    </source>
</evidence>
<feature type="compositionally biased region" description="Basic and acidic residues" evidence="1">
    <location>
        <begin position="19"/>
        <end position="59"/>
    </location>
</feature>
<dbReference type="EMBL" id="QGKX02000095">
    <property type="protein sequence ID" value="KAF3574316.1"/>
    <property type="molecule type" value="Genomic_DNA"/>
</dbReference>
<evidence type="ECO:0000256" key="1">
    <source>
        <dbReference type="SAM" id="MobiDB-lite"/>
    </source>
</evidence>
<sequence length="150" mass="17053">MSNQKTACAIGKELKKKNDDIAHLPKEHIGVKKKESASTEVTEHLILRHKEQKRRREDQSNLLKKRTQPPIGNPSPHRNHQSVLEEAVLGKVSEARSTGMKEDTICQFSRKQYSIKLGPPRKQFSDFSDFDRPSFTVSRTGITDPPVELP</sequence>
<gene>
    <name evidence="2" type="ORF">F2Q69_00058150</name>
</gene>
<dbReference type="AlphaFoldDB" id="A0A8S9RNU4"/>
<comment type="caution">
    <text evidence="2">The sequence shown here is derived from an EMBL/GenBank/DDBJ whole genome shotgun (WGS) entry which is preliminary data.</text>
</comment>
<name>A0A8S9RNU4_BRACR</name>